<reference evidence="1" key="1">
    <citation type="journal article" date="2021" name="Environ. Microbiol.">
        <title>Gene family expansions and transcriptome signatures uncover fungal adaptations to wood decay.</title>
        <authorList>
            <person name="Hage H."/>
            <person name="Miyauchi S."/>
            <person name="Viragh M."/>
            <person name="Drula E."/>
            <person name="Min B."/>
            <person name="Chaduli D."/>
            <person name="Navarro D."/>
            <person name="Favel A."/>
            <person name="Norest M."/>
            <person name="Lesage-Meessen L."/>
            <person name="Balint B."/>
            <person name="Merenyi Z."/>
            <person name="de Eugenio L."/>
            <person name="Morin E."/>
            <person name="Martinez A.T."/>
            <person name="Baldrian P."/>
            <person name="Stursova M."/>
            <person name="Martinez M.J."/>
            <person name="Novotny C."/>
            <person name="Magnuson J.K."/>
            <person name="Spatafora J.W."/>
            <person name="Maurice S."/>
            <person name="Pangilinan J."/>
            <person name="Andreopoulos W."/>
            <person name="LaButti K."/>
            <person name="Hundley H."/>
            <person name="Na H."/>
            <person name="Kuo A."/>
            <person name="Barry K."/>
            <person name="Lipzen A."/>
            <person name="Henrissat B."/>
            <person name="Riley R."/>
            <person name="Ahrendt S."/>
            <person name="Nagy L.G."/>
            <person name="Grigoriev I.V."/>
            <person name="Martin F."/>
            <person name="Rosso M.N."/>
        </authorList>
    </citation>
    <scope>NUCLEOTIDE SEQUENCE</scope>
    <source>
        <strain evidence="1">CBS 384.51</strain>
    </source>
</reference>
<proteinExistence type="predicted"/>
<evidence type="ECO:0000313" key="2">
    <source>
        <dbReference type="Proteomes" id="UP001055072"/>
    </source>
</evidence>
<gene>
    <name evidence="1" type="ORF">BDY19DRAFT_900268</name>
</gene>
<dbReference type="Proteomes" id="UP001055072">
    <property type="component" value="Unassembled WGS sequence"/>
</dbReference>
<name>A0ACB8TNC7_9APHY</name>
<protein>
    <submittedName>
        <fullName evidence="1">Alpha/beta-hydrolase</fullName>
    </submittedName>
</protein>
<accession>A0ACB8TNC7</accession>
<organism evidence="1 2">
    <name type="scientific">Irpex rosettiformis</name>
    <dbReference type="NCBI Taxonomy" id="378272"/>
    <lineage>
        <taxon>Eukaryota</taxon>
        <taxon>Fungi</taxon>
        <taxon>Dikarya</taxon>
        <taxon>Basidiomycota</taxon>
        <taxon>Agaricomycotina</taxon>
        <taxon>Agaricomycetes</taxon>
        <taxon>Polyporales</taxon>
        <taxon>Irpicaceae</taxon>
        <taxon>Irpex</taxon>
    </lineage>
</organism>
<comment type="caution">
    <text evidence="1">The sequence shown here is derived from an EMBL/GenBank/DDBJ whole genome shotgun (WGS) entry which is preliminary data.</text>
</comment>
<evidence type="ECO:0000313" key="1">
    <source>
        <dbReference type="EMBL" id="KAI0083462.1"/>
    </source>
</evidence>
<keyword evidence="2" id="KW-1185">Reference proteome</keyword>
<sequence length="393" mass="44788">MSFSNLRKVAIHYDEAVVQNMLTMLKSAPFPSQALLDPKSPWSLGIDYDYLSSLKKQFETEWRWDRLENAINKSDNFLVDYADGEDRLQLHFLHKKSERADAIPLIMLHGWPGTFFDFHKVIEPLVNPPSPDLPAFHVVAPSLPGYFQSSLPRRDGWNLLDTAKLFNKLMTDFLGYNKYVGQGGDWGGMIIRFMTSLYPDSLVSAHFNMFPAPITDDIDRSKFTPQERRIVARWDEFQSTGAGYFLLQATKPFTIGIAVGSSPLALLAYIGEKMYLWSDPEYLDPVDVLDTVALYFLSSSFPTSVIVYNQSSKERTETRVPPPDCKWVVKSKSFGFSYFPYEVGALPKVSLEKYGNLTFYKEHTHGGHFPALDSSTELIEDLREFFGANYQVV</sequence>
<dbReference type="EMBL" id="MU274964">
    <property type="protein sequence ID" value="KAI0083462.1"/>
    <property type="molecule type" value="Genomic_DNA"/>
</dbReference>